<evidence type="ECO:0000313" key="6">
    <source>
        <dbReference type="Proteomes" id="UP000321436"/>
    </source>
</evidence>
<proteinExistence type="predicted"/>
<dbReference type="InterPro" id="IPR003593">
    <property type="entry name" value="AAA+_ATPase"/>
</dbReference>
<dbReference type="RefSeq" id="WP_146865441.1">
    <property type="nucleotide sequence ID" value="NZ_BKAU01000005.1"/>
</dbReference>
<dbReference type="SMART" id="SM00382">
    <property type="entry name" value="AAA"/>
    <property type="match status" value="1"/>
</dbReference>
<dbReference type="InterPro" id="IPR027417">
    <property type="entry name" value="P-loop_NTPase"/>
</dbReference>
<dbReference type="InterPro" id="IPR051782">
    <property type="entry name" value="ABC_Transporter_VariousFunc"/>
</dbReference>
<sequence>MLQITNLNKTYGDHHALKGLNLTVNKGEVFCLLGQNGAGKTTTINISLGFLAPDSGEVLINGKKVGKDGNDTRRHIAYIPEVVMLYANLTAVENLDFFSKLAGYSYDRKQLRDFLTDANLQSEAHEKRVGAFSKGMRQKVGIAIAIAKNADVILMDEPTSGLDPRATDEFTRIVKQLASQGKSVLIATHDIFNAVSIGTHIGIMKDGQLLHVVGADNISPEALQKLYLETI</sequence>
<keyword evidence="1" id="KW-0813">Transport</keyword>
<evidence type="ECO:0000256" key="3">
    <source>
        <dbReference type="ARBA" id="ARBA00022840"/>
    </source>
</evidence>
<dbReference type="PANTHER" id="PTHR42939">
    <property type="entry name" value="ABC TRANSPORTER ATP-BINDING PROTEIN ALBC-RELATED"/>
    <property type="match status" value="1"/>
</dbReference>
<keyword evidence="6" id="KW-1185">Reference proteome</keyword>
<dbReference type="CDD" id="cd03230">
    <property type="entry name" value="ABC_DR_subfamily_A"/>
    <property type="match status" value="1"/>
</dbReference>
<organism evidence="5 6">
    <name type="scientific">Chitinophaga cymbidii</name>
    <dbReference type="NCBI Taxonomy" id="1096750"/>
    <lineage>
        <taxon>Bacteria</taxon>
        <taxon>Pseudomonadati</taxon>
        <taxon>Bacteroidota</taxon>
        <taxon>Chitinophagia</taxon>
        <taxon>Chitinophagales</taxon>
        <taxon>Chitinophagaceae</taxon>
        <taxon>Chitinophaga</taxon>
    </lineage>
</organism>
<dbReference type="AlphaFoldDB" id="A0A512RPM9"/>
<gene>
    <name evidence="5" type="ORF">CCY01nite_39100</name>
</gene>
<dbReference type="Pfam" id="PF00005">
    <property type="entry name" value="ABC_tran"/>
    <property type="match status" value="1"/>
</dbReference>
<dbReference type="OrthoDB" id="9785229at2"/>
<dbReference type="PROSITE" id="PS00211">
    <property type="entry name" value="ABC_TRANSPORTER_1"/>
    <property type="match status" value="1"/>
</dbReference>
<dbReference type="InterPro" id="IPR003439">
    <property type="entry name" value="ABC_transporter-like_ATP-bd"/>
</dbReference>
<evidence type="ECO:0000256" key="1">
    <source>
        <dbReference type="ARBA" id="ARBA00022448"/>
    </source>
</evidence>
<accession>A0A512RPM9</accession>
<dbReference type="Gene3D" id="3.40.50.300">
    <property type="entry name" value="P-loop containing nucleotide triphosphate hydrolases"/>
    <property type="match status" value="1"/>
</dbReference>
<evidence type="ECO:0000313" key="5">
    <source>
        <dbReference type="EMBL" id="GEP97650.1"/>
    </source>
</evidence>
<dbReference type="InterPro" id="IPR017871">
    <property type="entry name" value="ABC_transporter-like_CS"/>
</dbReference>
<dbReference type="GO" id="GO:0016887">
    <property type="term" value="F:ATP hydrolysis activity"/>
    <property type="evidence" value="ECO:0007669"/>
    <property type="project" value="InterPro"/>
</dbReference>
<keyword evidence="3 5" id="KW-0067">ATP-binding</keyword>
<keyword evidence="2" id="KW-0547">Nucleotide-binding</keyword>
<protein>
    <submittedName>
        <fullName evidence="5">ABC transporter ATP-binding protein</fullName>
    </submittedName>
</protein>
<comment type="caution">
    <text evidence="5">The sequence shown here is derived from an EMBL/GenBank/DDBJ whole genome shotgun (WGS) entry which is preliminary data.</text>
</comment>
<dbReference type="EMBL" id="BKAU01000005">
    <property type="protein sequence ID" value="GEP97650.1"/>
    <property type="molecule type" value="Genomic_DNA"/>
</dbReference>
<reference evidence="5 6" key="1">
    <citation type="submission" date="2019-07" db="EMBL/GenBank/DDBJ databases">
        <title>Whole genome shotgun sequence of Chitinophaga cymbidii NBRC 109752.</title>
        <authorList>
            <person name="Hosoyama A."/>
            <person name="Uohara A."/>
            <person name="Ohji S."/>
            <person name="Ichikawa N."/>
        </authorList>
    </citation>
    <scope>NUCLEOTIDE SEQUENCE [LARGE SCALE GENOMIC DNA]</scope>
    <source>
        <strain evidence="5 6">NBRC 109752</strain>
    </source>
</reference>
<evidence type="ECO:0000256" key="2">
    <source>
        <dbReference type="ARBA" id="ARBA00022741"/>
    </source>
</evidence>
<feature type="domain" description="ABC transporter" evidence="4">
    <location>
        <begin position="2"/>
        <end position="231"/>
    </location>
</feature>
<evidence type="ECO:0000259" key="4">
    <source>
        <dbReference type="PROSITE" id="PS50893"/>
    </source>
</evidence>
<dbReference type="SUPFAM" id="SSF52540">
    <property type="entry name" value="P-loop containing nucleoside triphosphate hydrolases"/>
    <property type="match status" value="1"/>
</dbReference>
<dbReference type="PROSITE" id="PS50893">
    <property type="entry name" value="ABC_TRANSPORTER_2"/>
    <property type="match status" value="1"/>
</dbReference>
<dbReference type="PANTHER" id="PTHR42939:SF1">
    <property type="entry name" value="ABC TRANSPORTER ATP-BINDING PROTEIN ALBC-RELATED"/>
    <property type="match status" value="1"/>
</dbReference>
<dbReference type="GO" id="GO:0005524">
    <property type="term" value="F:ATP binding"/>
    <property type="evidence" value="ECO:0007669"/>
    <property type="project" value="UniProtKB-KW"/>
</dbReference>
<dbReference type="Proteomes" id="UP000321436">
    <property type="component" value="Unassembled WGS sequence"/>
</dbReference>
<name>A0A512RPM9_9BACT</name>